<feature type="transmembrane region" description="Helical" evidence="1">
    <location>
        <begin position="62"/>
        <end position="80"/>
    </location>
</feature>
<comment type="caution">
    <text evidence="2">The sequence shown here is derived from an EMBL/GenBank/DDBJ whole genome shotgun (WGS) entry which is preliminary data.</text>
</comment>
<evidence type="ECO:0000313" key="3">
    <source>
        <dbReference type="Proteomes" id="UP000315037"/>
    </source>
</evidence>
<proteinExistence type="predicted"/>
<accession>A0A506USB3</accession>
<reference evidence="2 3" key="1">
    <citation type="submission" date="2019-03" db="EMBL/GenBank/DDBJ databases">
        <title>The complete genome sequence of Neokomagataea sp. Jb2 NBRC113641.</title>
        <authorList>
            <person name="Chua K.-O."/>
            <person name="Chan K.-G."/>
            <person name="See-Too W.-S."/>
        </authorList>
    </citation>
    <scope>NUCLEOTIDE SEQUENCE [LARGE SCALE GENOMIC DNA]</scope>
    <source>
        <strain evidence="2 3">Jb2</strain>
    </source>
</reference>
<dbReference type="InterPro" id="IPR052712">
    <property type="entry name" value="Acid_resist_chaperone_HdeD"/>
</dbReference>
<keyword evidence="3" id="KW-1185">Reference proteome</keyword>
<feature type="transmembrane region" description="Helical" evidence="1">
    <location>
        <begin position="32"/>
        <end position="50"/>
    </location>
</feature>
<dbReference type="InterPro" id="IPR005325">
    <property type="entry name" value="DUF308_memb"/>
</dbReference>
<dbReference type="EMBL" id="SORZ01000001">
    <property type="protein sequence ID" value="TPW36231.1"/>
    <property type="molecule type" value="Genomic_DNA"/>
</dbReference>
<feature type="transmembrane region" description="Helical" evidence="1">
    <location>
        <begin position="6"/>
        <end position="25"/>
    </location>
</feature>
<dbReference type="Pfam" id="PF03729">
    <property type="entry name" value="DUF308"/>
    <property type="match status" value="1"/>
</dbReference>
<keyword evidence="1" id="KW-0472">Membrane</keyword>
<evidence type="ECO:0000256" key="1">
    <source>
        <dbReference type="SAM" id="Phobius"/>
    </source>
</evidence>
<sequence>MKPGYFIAAGIIMVLLGILAWICAFQVSLASTIVLGVLLIAGGVMQLVQVFGHGPTAGMPRWLAALTGVLIIISGALLCLEPVQGAMVLTAFIAAMLIIGGLMRIYWAFQLRHIPGWWVGLLSGGVTLLVGVLLYATLPWAGLLFIGTLIAVELIMAGVSATYFGFTLRKVEQELTQVP</sequence>
<feature type="transmembrane region" description="Helical" evidence="1">
    <location>
        <begin position="115"/>
        <end position="136"/>
    </location>
</feature>
<name>A0A506USB3_9PROT</name>
<feature type="transmembrane region" description="Helical" evidence="1">
    <location>
        <begin position="143"/>
        <end position="166"/>
    </location>
</feature>
<dbReference type="PANTHER" id="PTHR34989">
    <property type="entry name" value="PROTEIN HDED"/>
    <property type="match status" value="1"/>
</dbReference>
<gene>
    <name evidence="2" type="ORF">E3202_04115</name>
</gene>
<feature type="transmembrane region" description="Helical" evidence="1">
    <location>
        <begin position="87"/>
        <end position="109"/>
    </location>
</feature>
<dbReference type="PANTHER" id="PTHR34989:SF1">
    <property type="entry name" value="PROTEIN HDED"/>
    <property type="match status" value="1"/>
</dbReference>
<dbReference type="AlphaFoldDB" id="A0A506USB3"/>
<dbReference type="Proteomes" id="UP000315037">
    <property type="component" value="Unassembled WGS sequence"/>
</dbReference>
<organism evidence="2 3">
    <name type="scientific">Oecophyllibacter saccharovorans</name>
    <dbReference type="NCBI Taxonomy" id="2558360"/>
    <lineage>
        <taxon>Bacteria</taxon>
        <taxon>Pseudomonadati</taxon>
        <taxon>Pseudomonadota</taxon>
        <taxon>Alphaproteobacteria</taxon>
        <taxon>Acetobacterales</taxon>
        <taxon>Acetobacteraceae</taxon>
        <taxon>Oecophyllibacter</taxon>
    </lineage>
</organism>
<keyword evidence="1" id="KW-0812">Transmembrane</keyword>
<protein>
    <submittedName>
        <fullName evidence="2">HdeD family acid-resistance protein</fullName>
    </submittedName>
</protein>
<keyword evidence="1" id="KW-1133">Transmembrane helix</keyword>
<dbReference type="GO" id="GO:0005886">
    <property type="term" value="C:plasma membrane"/>
    <property type="evidence" value="ECO:0007669"/>
    <property type="project" value="TreeGrafter"/>
</dbReference>
<evidence type="ECO:0000313" key="2">
    <source>
        <dbReference type="EMBL" id="TPW36231.1"/>
    </source>
</evidence>